<sequence length="51" mass="5660">MGFEWIGLFAILLYIAFFAAGAVVAYFVIRIAVKHGVRDAQHELKKQPPGV</sequence>
<feature type="transmembrane region" description="Helical" evidence="1">
    <location>
        <begin position="6"/>
        <end position="29"/>
    </location>
</feature>
<keyword evidence="1" id="KW-0812">Transmembrane</keyword>
<evidence type="ECO:0000313" key="2">
    <source>
        <dbReference type="EMBL" id="MBM7634868.1"/>
    </source>
</evidence>
<gene>
    <name evidence="2" type="ORF">JOD17_003995</name>
</gene>
<reference evidence="2 3" key="1">
    <citation type="submission" date="2021-01" db="EMBL/GenBank/DDBJ databases">
        <title>Genomic Encyclopedia of Type Strains, Phase IV (KMG-IV): sequencing the most valuable type-strain genomes for metagenomic binning, comparative biology and taxonomic classification.</title>
        <authorList>
            <person name="Goeker M."/>
        </authorList>
    </citation>
    <scope>NUCLEOTIDE SEQUENCE [LARGE SCALE GENOMIC DNA]</scope>
    <source>
        <strain evidence="2 3">DSM 25540</strain>
    </source>
</reference>
<dbReference type="Proteomes" id="UP000741863">
    <property type="component" value="Unassembled WGS sequence"/>
</dbReference>
<keyword evidence="1" id="KW-0472">Membrane</keyword>
<evidence type="ECO:0000256" key="1">
    <source>
        <dbReference type="SAM" id="Phobius"/>
    </source>
</evidence>
<keyword evidence="1" id="KW-1133">Transmembrane helix</keyword>
<accession>A0ABS2PHE6</accession>
<protein>
    <submittedName>
        <fullName evidence="2">Uncharacterized protein</fullName>
    </submittedName>
</protein>
<keyword evidence="3" id="KW-1185">Reference proteome</keyword>
<dbReference type="RefSeq" id="WP_204699627.1">
    <property type="nucleotide sequence ID" value="NZ_JAFBEC010000018.1"/>
</dbReference>
<dbReference type="EMBL" id="JAFBEC010000018">
    <property type="protein sequence ID" value="MBM7634868.1"/>
    <property type="molecule type" value="Genomic_DNA"/>
</dbReference>
<organism evidence="2 3">
    <name type="scientific">Geomicrobium sediminis</name>
    <dbReference type="NCBI Taxonomy" id="1347788"/>
    <lineage>
        <taxon>Bacteria</taxon>
        <taxon>Bacillati</taxon>
        <taxon>Bacillota</taxon>
        <taxon>Bacilli</taxon>
        <taxon>Bacillales</taxon>
        <taxon>Geomicrobium</taxon>
    </lineage>
</organism>
<evidence type="ECO:0000313" key="3">
    <source>
        <dbReference type="Proteomes" id="UP000741863"/>
    </source>
</evidence>
<name>A0ABS2PHE6_9BACL</name>
<proteinExistence type="predicted"/>
<comment type="caution">
    <text evidence="2">The sequence shown here is derived from an EMBL/GenBank/DDBJ whole genome shotgun (WGS) entry which is preliminary data.</text>
</comment>